<evidence type="ECO:0000256" key="1">
    <source>
        <dbReference type="SAM" id="MobiDB-lite"/>
    </source>
</evidence>
<feature type="region of interest" description="Disordered" evidence="1">
    <location>
        <begin position="1"/>
        <end position="45"/>
    </location>
</feature>
<feature type="compositionally biased region" description="Low complexity" evidence="1">
    <location>
        <begin position="8"/>
        <end position="19"/>
    </location>
</feature>
<reference evidence="2" key="2">
    <citation type="journal article" date="2015" name="Data Brief">
        <title>Shoot transcriptome of the giant reed, Arundo donax.</title>
        <authorList>
            <person name="Barrero R.A."/>
            <person name="Guerrero F.D."/>
            <person name="Moolhuijzen P."/>
            <person name="Goolsby J.A."/>
            <person name="Tidwell J."/>
            <person name="Bellgard S.E."/>
            <person name="Bellgard M.I."/>
        </authorList>
    </citation>
    <scope>NUCLEOTIDE SEQUENCE</scope>
    <source>
        <tissue evidence="2">Shoot tissue taken approximately 20 cm above the soil surface</tissue>
    </source>
</reference>
<dbReference type="AlphaFoldDB" id="A0A0A9EUY0"/>
<proteinExistence type="predicted"/>
<reference evidence="2" key="1">
    <citation type="submission" date="2014-09" db="EMBL/GenBank/DDBJ databases">
        <authorList>
            <person name="Magalhaes I.L.F."/>
            <person name="Oliveira U."/>
            <person name="Santos F.R."/>
            <person name="Vidigal T.H.D.A."/>
            <person name="Brescovit A.D."/>
            <person name="Santos A.J."/>
        </authorList>
    </citation>
    <scope>NUCLEOTIDE SEQUENCE</scope>
    <source>
        <tissue evidence="2">Shoot tissue taken approximately 20 cm above the soil surface</tissue>
    </source>
</reference>
<dbReference type="EMBL" id="GBRH01196240">
    <property type="protein sequence ID" value="JAE01656.1"/>
    <property type="molecule type" value="Transcribed_RNA"/>
</dbReference>
<organism evidence="2">
    <name type="scientific">Arundo donax</name>
    <name type="common">Giant reed</name>
    <name type="synonym">Donax arundinaceus</name>
    <dbReference type="NCBI Taxonomy" id="35708"/>
    <lineage>
        <taxon>Eukaryota</taxon>
        <taxon>Viridiplantae</taxon>
        <taxon>Streptophyta</taxon>
        <taxon>Embryophyta</taxon>
        <taxon>Tracheophyta</taxon>
        <taxon>Spermatophyta</taxon>
        <taxon>Magnoliopsida</taxon>
        <taxon>Liliopsida</taxon>
        <taxon>Poales</taxon>
        <taxon>Poaceae</taxon>
        <taxon>PACMAD clade</taxon>
        <taxon>Arundinoideae</taxon>
        <taxon>Arundineae</taxon>
        <taxon>Arundo</taxon>
    </lineage>
</organism>
<name>A0A0A9EUY0_ARUDO</name>
<protein>
    <submittedName>
        <fullName evidence="2">Uncharacterized protein</fullName>
    </submittedName>
</protein>
<evidence type="ECO:0000313" key="2">
    <source>
        <dbReference type="EMBL" id="JAE01656.1"/>
    </source>
</evidence>
<sequence length="169" mass="17919">MCRSSDDPAPASPLATAPAVLESNTRPFFLTKPQRSGDTETLLPETKNPQAGLQLGCGVGRNPPHLPKLSSPMLAFGAAAIPPCRSCTRYCIVSCEKDVIPETSQVRAIRQESAPRAIGRSACTAPARGLAPGLSLGLSTSRAVVAVVAGGEWRMARWARERRMKPAGW</sequence>
<accession>A0A0A9EUY0</accession>